<name>A0A7W7YDQ5_9BACT</name>
<protein>
    <submittedName>
        <fullName evidence="2">Uncharacterized protein</fullName>
    </submittedName>
</protein>
<keyword evidence="3" id="KW-1185">Reference proteome</keyword>
<accession>A0A7W7YDQ5</accession>
<comment type="caution">
    <text evidence="2">The sequence shown here is derived from an EMBL/GenBank/DDBJ whole genome shotgun (WGS) entry which is preliminary data.</text>
</comment>
<evidence type="ECO:0000256" key="1">
    <source>
        <dbReference type="SAM" id="MobiDB-lite"/>
    </source>
</evidence>
<reference evidence="2 3" key="1">
    <citation type="submission" date="2020-08" db="EMBL/GenBank/DDBJ databases">
        <title>Genomic Encyclopedia of Type Strains, Phase IV (KMG-IV): sequencing the most valuable type-strain genomes for metagenomic binning, comparative biology and taxonomic classification.</title>
        <authorList>
            <person name="Goeker M."/>
        </authorList>
    </citation>
    <scope>NUCLEOTIDE SEQUENCE [LARGE SCALE GENOMIC DNA]</scope>
    <source>
        <strain evidence="2 3">DSM 12252</strain>
    </source>
</reference>
<dbReference type="EMBL" id="JACHIG010000009">
    <property type="protein sequence ID" value="MBB5034300.1"/>
    <property type="molecule type" value="Genomic_DNA"/>
</dbReference>
<sequence length="405" mass="45898">MALRLDTAVIRGEIDNTTRDNVRGRLWLVGREDPVLIDLRGNAWRDVAGCKVTFINPTPSARPAALNLHSKQRGRVGDITASLKVKVYSGPEDQVRNCEEETSGHATARWHNALYFEWFSEENGRVFIEGTDFEVSISAWVWEMDGPQEKAQKTANLSAMREWLAGIIQRPELKEEAEDEFDDSEEAWEDSLKQSDRLSDAHMEAIEKYGEDGLHDDRIAFVMGWDHMLSGGHDHGADDGDGEGEAWKERQEESPELDALASELDDEAFSDFLDEHDHEAHPLQVMAQDFVHRLLTEIEDERSESTAGDEDNTPLDRFIHNSMNISGKLAGVLGMQDFEGTSHTGHTLAILRRCLNWANEAFAALNELTEAPEWKDRQNLLNDFRADLFAIRDGITDLRRKLRSE</sequence>
<dbReference type="Proteomes" id="UP000590740">
    <property type="component" value="Unassembled WGS sequence"/>
</dbReference>
<dbReference type="AlphaFoldDB" id="A0A7W7YDQ5"/>
<feature type="region of interest" description="Disordered" evidence="1">
    <location>
        <begin position="232"/>
        <end position="258"/>
    </location>
</feature>
<proteinExistence type="predicted"/>
<gene>
    <name evidence="2" type="ORF">HNQ65_003894</name>
</gene>
<dbReference type="RefSeq" id="WP_184341974.1">
    <property type="nucleotide sequence ID" value="NZ_JACHIG010000009.1"/>
</dbReference>
<organism evidence="2 3">
    <name type="scientific">Prosthecobacter vanneervenii</name>
    <dbReference type="NCBI Taxonomy" id="48466"/>
    <lineage>
        <taxon>Bacteria</taxon>
        <taxon>Pseudomonadati</taxon>
        <taxon>Verrucomicrobiota</taxon>
        <taxon>Verrucomicrobiia</taxon>
        <taxon>Verrucomicrobiales</taxon>
        <taxon>Verrucomicrobiaceae</taxon>
        <taxon>Prosthecobacter</taxon>
    </lineage>
</organism>
<evidence type="ECO:0000313" key="3">
    <source>
        <dbReference type="Proteomes" id="UP000590740"/>
    </source>
</evidence>
<feature type="compositionally biased region" description="Acidic residues" evidence="1">
    <location>
        <begin position="175"/>
        <end position="189"/>
    </location>
</feature>
<feature type="region of interest" description="Disordered" evidence="1">
    <location>
        <begin position="174"/>
        <end position="195"/>
    </location>
</feature>
<evidence type="ECO:0000313" key="2">
    <source>
        <dbReference type="EMBL" id="MBB5034300.1"/>
    </source>
</evidence>